<reference evidence="10 11" key="1">
    <citation type="submission" date="2020-03" db="EMBL/GenBank/DDBJ databases">
        <title>Whole genome shotgun sequence of Phytohabitans flavus NBRC 107702.</title>
        <authorList>
            <person name="Komaki H."/>
            <person name="Tamura T."/>
        </authorList>
    </citation>
    <scope>NUCLEOTIDE SEQUENCE [LARGE SCALE GENOMIC DNA]</scope>
    <source>
        <strain evidence="10 11">NBRC 107702</strain>
    </source>
</reference>
<dbReference type="Gene3D" id="3.50.30.80">
    <property type="entry name" value="IlvD/EDD C-terminal domain-like"/>
    <property type="match status" value="1"/>
</dbReference>
<dbReference type="Pfam" id="PF00920">
    <property type="entry name" value="ILVD_EDD_N"/>
    <property type="match status" value="1"/>
</dbReference>
<evidence type="ECO:0000256" key="7">
    <source>
        <dbReference type="ARBA" id="ARBA00023304"/>
    </source>
</evidence>
<evidence type="ECO:0000256" key="6">
    <source>
        <dbReference type="ARBA" id="ARBA00023239"/>
    </source>
</evidence>
<evidence type="ECO:0000259" key="9">
    <source>
        <dbReference type="Pfam" id="PF24877"/>
    </source>
</evidence>
<evidence type="ECO:0000256" key="1">
    <source>
        <dbReference type="ARBA" id="ARBA00006486"/>
    </source>
</evidence>
<reference evidence="10 11" key="2">
    <citation type="submission" date="2020-03" db="EMBL/GenBank/DDBJ databases">
        <authorList>
            <person name="Ichikawa N."/>
            <person name="Kimura A."/>
            <person name="Kitahashi Y."/>
            <person name="Uohara A."/>
        </authorList>
    </citation>
    <scope>NUCLEOTIDE SEQUENCE [LARGE SCALE GENOMIC DNA]</scope>
    <source>
        <strain evidence="10 11">NBRC 107702</strain>
    </source>
</reference>
<dbReference type="SUPFAM" id="SSF143975">
    <property type="entry name" value="IlvD/EDD N-terminal domain-like"/>
    <property type="match status" value="1"/>
</dbReference>
<organism evidence="10 11">
    <name type="scientific">Phytohabitans flavus</name>
    <dbReference type="NCBI Taxonomy" id="1076124"/>
    <lineage>
        <taxon>Bacteria</taxon>
        <taxon>Bacillati</taxon>
        <taxon>Actinomycetota</taxon>
        <taxon>Actinomycetes</taxon>
        <taxon>Micromonosporales</taxon>
        <taxon>Micromonosporaceae</taxon>
    </lineage>
</organism>
<dbReference type="GO" id="GO:0016836">
    <property type="term" value="F:hydro-lyase activity"/>
    <property type="evidence" value="ECO:0007669"/>
    <property type="project" value="UniProtKB-ARBA"/>
</dbReference>
<keyword evidence="3" id="KW-0479">Metal-binding</keyword>
<dbReference type="SUPFAM" id="SSF52016">
    <property type="entry name" value="LeuD/IlvD-like"/>
    <property type="match status" value="1"/>
</dbReference>
<evidence type="ECO:0000313" key="11">
    <source>
        <dbReference type="Proteomes" id="UP000502508"/>
    </source>
</evidence>
<dbReference type="GO" id="GO:0051537">
    <property type="term" value="F:2 iron, 2 sulfur cluster binding"/>
    <property type="evidence" value="ECO:0007669"/>
    <property type="project" value="UniProtKB-KW"/>
</dbReference>
<dbReference type="RefSeq" id="WP_197938919.1">
    <property type="nucleotide sequence ID" value="NZ_AP022870.1"/>
</dbReference>
<dbReference type="InterPro" id="IPR020558">
    <property type="entry name" value="DiOHA_6PGluconate_deHydtase_CS"/>
</dbReference>
<dbReference type="EMBL" id="AP022870">
    <property type="protein sequence ID" value="BCB74814.1"/>
    <property type="molecule type" value="Genomic_DNA"/>
</dbReference>
<dbReference type="InterPro" id="IPR056740">
    <property type="entry name" value="ILV_EDD_C"/>
</dbReference>
<keyword evidence="7" id="KW-0028">Amino-acid biosynthesis</keyword>
<dbReference type="InterPro" id="IPR000581">
    <property type="entry name" value="ILV_EDD_N"/>
</dbReference>
<comment type="similarity">
    <text evidence="1">Belongs to the IlvD/Edd family.</text>
</comment>
<dbReference type="InterPro" id="IPR052352">
    <property type="entry name" value="Sugar_Degrad_Dehydratases"/>
</dbReference>
<keyword evidence="11" id="KW-1185">Reference proteome</keyword>
<evidence type="ECO:0000313" key="10">
    <source>
        <dbReference type="EMBL" id="BCB74814.1"/>
    </source>
</evidence>
<sequence length="463" mass="48392">MLLRNLAAMEAEELVRAQPMDAVVFVGGCDKTVPAQLMAAASAGVPAAFTVAGPMLTGSWHGKRLGACTDCRRYWSEHRAGRLDDTEIADVRDELCQTAGTCSVMGTASTMACLVETLGLMAPGGATHPAPSGARLRHGRLTGQLATTLATTPREVLTPAAFRNALVVLCALGGSTNAVIHLLALARRVGVPLSLHDFADVSRTTPVLVDCKPAGDGYLEDMDRAGGVPVLMKALEPLLDLSTVGITGEPLGDLLARTPAPQPWQRTIRTVEDPLKPADGLAVLTGSLAPDGAVLKTSAATASLLRHRGPAVVFDGPQDLERRLDDETLAVTEDHVLILRNAGPVAAGMPEAGLIPIPRRLAAAGVRDMVRISDARMSGTGYGTVVLHVSPEAAAGGPLGLVADGDLVELDAHAGRLDLLVDPAELAARKARWQPPVPPPRGWRRLFAEHVTQADAGADLDFL</sequence>
<accession>A0A6F8XLW1</accession>
<feature type="domain" description="Dihydroxy-acid/6-phosphogluconate dehydratase C-terminal" evidence="9">
    <location>
        <begin position="267"/>
        <end position="458"/>
    </location>
</feature>
<dbReference type="NCBIfam" id="NF004784">
    <property type="entry name" value="PRK06131.1"/>
    <property type="match status" value="1"/>
</dbReference>
<dbReference type="GO" id="GO:0046872">
    <property type="term" value="F:metal ion binding"/>
    <property type="evidence" value="ECO:0007669"/>
    <property type="project" value="UniProtKB-KW"/>
</dbReference>
<dbReference type="InterPro" id="IPR037237">
    <property type="entry name" value="IlvD/EDD_N"/>
</dbReference>
<evidence type="ECO:0000259" key="8">
    <source>
        <dbReference type="Pfam" id="PF00920"/>
    </source>
</evidence>
<dbReference type="PANTHER" id="PTHR43183">
    <property type="entry name" value="HYPOTHETICAL DIHYDROXYACID DEHYDRATASE (EUROFUNG)-RELATED"/>
    <property type="match status" value="1"/>
</dbReference>
<dbReference type="KEGG" id="pfla:Pflav_012240"/>
<keyword evidence="4" id="KW-0408">Iron</keyword>
<dbReference type="InterPro" id="IPR042096">
    <property type="entry name" value="Dihydro-acid_dehy_C"/>
</dbReference>
<evidence type="ECO:0000256" key="5">
    <source>
        <dbReference type="ARBA" id="ARBA00023014"/>
    </source>
</evidence>
<proteinExistence type="inferred from homology"/>
<evidence type="ECO:0000256" key="3">
    <source>
        <dbReference type="ARBA" id="ARBA00022723"/>
    </source>
</evidence>
<keyword evidence="2" id="KW-0001">2Fe-2S</keyword>
<dbReference type="Proteomes" id="UP000502508">
    <property type="component" value="Chromosome"/>
</dbReference>
<evidence type="ECO:0000256" key="2">
    <source>
        <dbReference type="ARBA" id="ARBA00022714"/>
    </source>
</evidence>
<dbReference type="GO" id="GO:0009082">
    <property type="term" value="P:branched-chain amino acid biosynthetic process"/>
    <property type="evidence" value="ECO:0007669"/>
    <property type="project" value="UniProtKB-KW"/>
</dbReference>
<gene>
    <name evidence="10" type="primary">ilvD_1</name>
    <name evidence="10" type="ORF">Pflav_012240</name>
</gene>
<keyword evidence="7" id="KW-0100">Branched-chain amino acid biosynthesis</keyword>
<keyword evidence="6" id="KW-0456">Lyase</keyword>
<dbReference type="PANTHER" id="PTHR43183:SF1">
    <property type="entry name" value="HYPOTHETICAL DIHYDROXY-ACID DEHYDRATASE (EUROFUNG)-RELATED"/>
    <property type="match status" value="1"/>
</dbReference>
<dbReference type="AlphaFoldDB" id="A0A6F8XLW1"/>
<dbReference type="PROSITE" id="PS00886">
    <property type="entry name" value="ILVD_EDD_1"/>
    <property type="match status" value="1"/>
</dbReference>
<keyword evidence="5" id="KW-0411">Iron-sulfur</keyword>
<dbReference type="Pfam" id="PF24877">
    <property type="entry name" value="ILV_EDD_C"/>
    <property type="match status" value="1"/>
</dbReference>
<name>A0A6F8XLW1_9ACTN</name>
<evidence type="ECO:0000256" key="4">
    <source>
        <dbReference type="ARBA" id="ARBA00023004"/>
    </source>
</evidence>
<feature type="domain" description="Dihydroxy-acid/6-phosphogluconate dehydratase N-terminal" evidence="8">
    <location>
        <begin position="2"/>
        <end position="253"/>
    </location>
</feature>
<protein>
    <submittedName>
        <fullName evidence="10">Dihydroxy-acid dehydratase</fullName>
    </submittedName>
</protein>